<reference evidence="3 4" key="1">
    <citation type="submission" date="2015-01" db="EMBL/GenBank/DDBJ databases">
        <title>Genome sequence of the anaerobic bacterium Geobacter soli GSS01, a dissimilatory Fe(III) reducer from soil.</title>
        <authorList>
            <person name="Yang G."/>
            <person name="Zhou S."/>
        </authorList>
    </citation>
    <scope>NUCLEOTIDE SEQUENCE [LARGE SCALE GENOMIC DNA]</scope>
    <source>
        <strain evidence="3 4">GSS01</strain>
    </source>
</reference>
<dbReference type="SUPFAM" id="SSF47413">
    <property type="entry name" value="lambda repressor-like DNA-binding domains"/>
    <property type="match status" value="1"/>
</dbReference>
<dbReference type="SMART" id="SM00530">
    <property type="entry name" value="HTH_XRE"/>
    <property type="match status" value="1"/>
</dbReference>
<comment type="caution">
    <text evidence="3">The sequence shown here is derived from an EMBL/GenBank/DDBJ whole genome shotgun (WGS) entry which is preliminary data.</text>
</comment>
<dbReference type="AlphaFoldDB" id="A0A0C1QML3"/>
<dbReference type="PROSITE" id="PS50943">
    <property type="entry name" value="HTH_CROC1"/>
    <property type="match status" value="1"/>
</dbReference>
<evidence type="ECO:0000259" key="2">
    <source>
        <dbReference type="PROSITE" id="PS50943"/>
    </source>
</evidence>
<gene>
    <name evidence="3" type="ORF">SE37_04095</name>
</gene>
<evidence type="ECO:0000313" key="4">
    <source>
        <dbReference type="Proteomes" id="UP000031433"/>
    </source>
</evidence>
<dbReference type="Pfam" id="PF01381">
    <property type="entry name" value="HTH_3"/>
    <property type="match status" value="1"/>
</dbReference>
<name>A0A0C1QML3_9BACT</name>
<feature type="domain" description="HTH cro/C1-type" evidence="2">
    <location>
        <begin position="25"/>
        <end position="79"/>
    </location>
</feature>
<dbReference type="Proteomes" id="UP000031433">
    <property type="component" value="Unassembled WGS sequence"/>
</dbReference>
<dbReference type="Gene3D" id="1.10.260.40">
    <property type="entry name" value="lambda repressor-like DNA-binding domains"/>
    <property type="match status" value="1"/>
</dbReference>
<protein>
    <recommendedName>
        <fullName evidence="2">HTH cro/C1-type domain-containing protein</fullName>
    </recommendedName>
</protein>
<dbReference type="InterPro" id="IPR001387">
    <property type="entry name" value="Cro/C1-type_HTH"/>
</dbReference>
<feature type="region of interest" description="Disordered" evidence="1">
    <location>
        <begin position="121"/>
        <end position="143"/>
    </location>
</feature>
<dbReference type="CDD" id="cd00093">
    <property type="entry name" value="HTH_XRE"/>
    <property type="match status" value="1"/>
</dbReference>
<organism evidence="3 4">
    <name type="scientific">Geobacter soli</name>
    <dbReference type="NCBI Taxonomy" id="1510391"/>
    <lineage>
        <taxon>Bacteria</taxon>
        <taxon>Pseudomonadati</taxon>
        <taxon>Thermodesulfobacteriota</taxon>
        <taxon>Desulfuromonadia</taxon>
        <taxon>Geobacterales</taxon>
        <taxon>Geobacteraceae</taxon>
        <taxon>Geobacter</taxon>
    </lineage>
</organism>
<evidence type="ECO:0000313" key="3">
    <source>
        <dbReference type="EMBL" id="KIE41867.1"/>
    </source>
</evidence>
<evidence type="ECO:0000256" key="1">
    <source>
        <dbReference type="SAM" id="MobiDB-lite"/>
    </source>
</evidence>
<keyword evidence="4" id="KW-1185">Reference proteome</keyword>
<feature type="compositionally biased region" description="Polar residues" evidence="1">
    <location>
        <begin position="126"/>
        <end position="143"/>
    </location>
</feature>
<proteinExistence type="predicted"/>
<accession>A0A0C1QML3</accession>
<dbReference type="GO" id="GO:0003677">
    <property type="term" value="F:DNA binding"/>
    <property type="evidence" value="ECO:0007669"/>
    <property type="project" value="InterPro"/>
</dbReference>
<dbReference type="EMBL" id="JXBL01000001">
    <property type="protein sequence ID" value="KIE41867.1"/>
    <property type="molecule type" value="Genomic_DNA"/>
</dbReference>
<dbReference type="InterPro" id="IPR010982">
    <property type="entry name" value="Lambda_DNA-bd_dom_sf"/>
</dbReference>
<sequence length="143" mass="15887">MSMDKGAKKQKRAEAVDQKIFVERIMEFMKKDSLSKAQLADAADISRSALTQFLKNERKPSADAVVKLASILGTSTDYLLGKVNLAEDLTSPQNYKVKELVSLFTELADSDQERVLKMIRDMKGTARSSSEESSTNPLPVSRE</sequence>